<keyword evidence="5" id="KW-1185">Reference proteome</keyword>
<dbReference type="Proteomes" id="UP001165489">
    <property type="component" value="Unassembled WGS sequence"/>
</dbReference>
<name>A0ABS9V0E3_9BACT</name>
<accession>A0ABS9V0E3</accession>
<evidence type="ECO:0000256" key="3">
    <source>
        <dbReference type="ARBA" id="ARBA00023237"/>
    </source>
</evidence>
<evidence type="ECO:0000313" key="4">
    <source>
        <dbReference type="EMBL" id="MCH7409834.1"/>
    </source>
</evidence>
<proteinExistence type="predicted"/>
<evidence type="ECO:0000313" key="5">
    <source>
        <dbReference type="Proteomes" id="UP001165489"/>
    </source>
</evidence>
<dbReference type="SUPFAM" id="SSF56935">
    <property type="entry name" value="Porins"/>
    <property type="match status" value="1"/>
</dbReference>
<keyword evidence="3" id="KW-0998">Cell outer membrane</keyword>
<keyword evidence="4" id="KW-0675">Receptor</keyword>
<comment type="subcellular location">
    <subcellularLocation>
        <location evidence="1">Cell outer membrane</location>
    </subcellularLocation>
</comment>
<dbReference type="Gene3D" id="2.40.170.20">
    <property type="entry name" value="TonB-dependent receptor, beta-barrel domain"/>
    <property type="match status" value="1"/>
</dbReference>
<dbReference type="EMBL" id="JAKZGP010000024">
    <property type="protein sequence ID" value="MCH7409834.1"/>
    <property type="molecule type" value="Genomic_DNA"/>
</dbReference>
<gene>
    <name evidence="4" type="ORF">MM239_10545</name>
</gene>
<organism evidence="4 5">
    <name type="scientific">Belliella filtrata</name>
    <dbReference type="NCBI Taxonomy" id="2923435"/>
    <lineage>
        <taxon>Bacteria</taxon>
        <taxon>Pseudomonadati</taxon>
        <taxon>Bacteroidota</taxon>
        <taxon>Cytophagia</taxon>
        <taxon>Cytophagales</taxon>
        <taxon>Cyclobacteriaceae</taxon>
        <taxon>Belliella</taxon>
    </lineage>
</organism>
<dbReference type="InterPro" id="IPR036942">
    <property type="entry name" value="Beta-barrel_TonB_sf"/>
</dbReference>
<evidence type="ECO:0000256" key="2">
    <source>
        <dbReference type="ARBA" id="ARBA00023136"/>
    </source>
</evidence>
<sequence length="540" mass="61407">MIGLDVLAQQKGEVQDQEFIIRKDRVLTLPVQPRSFERIPVLPTPKSNANFNYKVEPFFLPLPPLEIKPEAATKNFPRNLEELYPGFAKLGYGNYSSPLVVLRYNLWEDGDYNIGAKVSHEGFYTGPVGGRNSAENHTHVGLDGTLFKDYFSLYGNVDYHRDEFNFYGYNPENVLLSDYVTSNNVLNAFKIKAGISNLEKMSDLNYDANLNIRLFNDSFSAVENEVGLNGKFDFWFSEYLKSEVLGNLSLTTPADTTYRDINRNYFKISPAVVYRKSGLQLRAGANIVFENDVTDNKKSDFHVFPAIDASYMLSDEFGIYAGFEGDVQRKTYYDFVTENPFLGPSDALLNTIQNYLAKAGVKGSINGEFNYEIGVAYGQFANMHFYNTNTTDTLRFNLLYDSDTRMLNYHAKVNWEYQDWYKLSGGVNYYQYNLTDLQAAFHRPEWEITLGNTFKPMSKLLIQANAHLMGGIVVLEPNAILDETKTLPVILDLQLKADYKITDRFSVFAVGNNLLNQSNQRFLNYPVRGIQGVGGLTVKF</sequence>
<reference evidence="4" key="1">
    <citation type="submission" date="2022-03" db="EMBL/GenBank/DDBJ databases">
        <title>De novo assembled genomes of Belliella spp. (Cyclobacteriaceae) strains.</title>
        <authorList>
            <person name="Szabo A."/>
            <person name="Korponai K."/>
            <person name="Felfoldi T."/>
        </authorList>
    </citation>
    <scope>NUCLEOTIDE SEQUENCE</scope>
    <source>
        <strain evidence="4">DSM 111904</strain>
    </source>
</reference>
<evidence type="ECO:0000256" key="1">
    <source>
        <dbReference type="ARBA" id="ARBA00004442"/>
    </source>
</evidence>
<keyword evidence="2" id="KW-0472">Membrane</keyword>
<protein>
    <submittedName>
        <fullName evidence="4">TonB-dependent receptor</fullName>
    </submittedName>
</protein>
<comment type="caution">
    <text evidence="4">The sequence shown here is derived from an EMBL/GenBank/DDBJ whole genome shotgun (WGS) entry which is preliminary data.</text>
</comment>
<dbReference type="RefSeq" id="WP_241348204.1">
    <property type="nucleotide sequence ID" value="NZ_JAKZGP010000024.1"/>
</dbReference>